<protein>
    <submittedName>
        <fullName evidence="1">HAD hydrolase family protein</fullName>
    </submittedName>
</protein>
<gene>
    <name evidence="1" type="ORF">FJZ00_01155</name>
</gene>
<dbReference type="EMBL" id="VGJX01000037">
    <property type="protein sequence ID" value="MBM3273731.1"/>
    <property type="molecule type" value="Genomic_DNA"/>
</dbReference>
<proteinExistence type="predicted"/>
<evidence type="ECO:0000313" key="2">
    <source>
        <dbReference type="Proteomes" id="UP000703893"/>
    </source>
</evidence>
<feature type="non-terminal residue" evidence="1">
    <location>
        <position position="1"/>
    </location>
</feature>
<sequence length="164" mass="17683">DAGIHLNLYRDDALYVERVTPECEWYCAQARIEPRLADDLERLHDGVTKLVAIAQPDLLDLHEILLKQSLQGEVYVVRSTPRYLEFAAAGTSKAIALRELAGRLGVADGEIIAFGDADNDAQMLEMAGLGVSVGEASLAARQAADRHAAVIGLGVAEVLEEVFA</sequence>
<dbReference type="Pfam" id="PF08282">
    <property type="entry name" value="Hydrolase_3"/>
    <property type="match status" value="1"/>
</dbReference>
<dbReference type="Gene3D" id="3.30.1240.10">
    <property type="match status" value="1"/>
</dbReference>
<dbReference type="AlphaFoldDB" id="A0A937X0G7"/>
<reference evidence="1 2" key="1">
    <citation type="submission" date="2019-03" db="EMBL/GenBank/DDBJ databases">
        <title>Lake Tanganyika Metagenome-Assembled Genomes (MAGs).</title>
        <authorList>
            <person name="Tran P."/>
        </authorList>
    </citation>
    <scope>NUCLEOTIDE SEQUENCE [LARGE SCALE GENOMIC DNA]</scope>
    <source>
        <strain evidence="1">K_DeepCast_65m_m2_236</strain>
    </source>
</reference>
<dbReference type="PANTHER" id="PTHR10000">
    <property type="entry name" value="PHOSPHOSERINE PHOSPHATASE"/>
    <property type="match status" value="1"/>
</dbReference>
<evidence type="ECO:0000313" key="1">
    <source>
        <dbReference type="EMBL" id="MBM3273731.1"/>
    </source>
</evidence>
<dbReference type="Gene3D" id="3.40.50.1000">
    <property type="entry name" value="HAD superfamily/HAD-like"/>
    <property type="match status" value="1"/>
</dbReference>
<keyword evidence="1" id="KW-0378">Hydrolase</keyword>
<dbReference type="GO" id="GO:0000287">
    <property type="term" value="F:magnesium ion binding"/>
    <property type="evidence" value="ECO:0007669"/>
    <property type="project" value="TreeGrafter"/>
</dbReference>
<dbReference type="PANTHER" id="PTHR10000:SF8">
    <property type="entry name" value="HAD SUPERFAMILY HYDROLASE-LIKE, TYPE 3"/>
    <property type="match status" value="1"/>
</dbReference>
<dbReference type="InterPro" id="IPR036412">
    <property type="entry name" value="HAD-like_sf"/>
</dbReference>
<dbReference type="InterPro" id="IPR023214">
    <property type="entry name" value="HAD_sf"/>
</dbReference>
<accession>A0A937X0G7</accession>
<organism evidence="1 2">
    <name type="scientific">Candidatus Tanganyikabacteria bacterium</name>
    <dbReference type="NCBI Taxonomy" id="2961651"/>
    <lineage>
        <taxon>Bacteria</taxon>
        <taxon>Bacillati</taxon>
        <taxon>Candidatus Sericytochromatia</taxon>
        <taxon>Candidatus Tanganyikabacteria</taxon>
    </lineage>
</organism>
<dbReference type="GO" id="GO:0016791">
    <property type="term" value="F:phosphatase activity"/>
    <property type="evidence" value="ECO:0007669"/>
    <property type="project" value="TreeGrafter"/>
</dbReference>
<dbReference type="GO" id="GO:0005829">
    <property type="term" value="C:cytosol"/>
    <property type="evidence" value="ECO:0007669"/>
    <property type="project" value="TreeGrafter"/>
</dbReference>
<name>A0A937X0G7_9BACT</name>
<dbReference type="SUPFAM" id="SSF56784">
    <property type="entry name" value="HAD-like"/>
    <property type="match status" value="1"/>
</dbReference>
<dbReference type="Proteomes" id="UP000703893">
    <property type="component" value="Unassembled WGS sequence"/>
</dbReference>
<comment type="caution">
    <text evidence="1">The sequence shown here is derived from an EMBL/GenBank/DDBJ whole genome shotgun (WGS) entry which is preliminary data.</text>
</comment>